<feature type="non-terminal residue" evidence="7">
    <location>
        <position position="1"/>
    </location>
</feature>
<feature type="domain" description="VWFC" evidence="5">
    <location>
        <begin position="522"/>
        <end position="582"/>
    </location>
</feature>
<comment type="subcellular location">
    <subcellularLocation>
        <location evidence="1">Secreted</location>
    </subcellularLocation>
</comment>
<dbReference type="OrthoDB" id="6132182at2759"/>
<organism evidence="7 8">
    <name type="scientific">Elysia chlorotica</name>
    <name type="common">Eastern emerald elysia</name>
    <name type="synonym">Sea slug</name>
    <dbReference type="NCBI Taxonomy" id="188477"/>
    <lineage>
        <taxon>Eukaryota</taxon>
        <taxon>Metazoa</taxon>
        <taxon>Spiralia</taxon>
        <taxon>Lophotrochozoa</taxon>
        <taxon>Mollusca</taxon>
        <taxon>Gastropoda</taxon>
        <taxon>Heterobranchia</taxon>
        <taxon>Euthyneura</taxon>
        <taxon>Panpulmonata</taxon>
        <taxon>Sacoglossa</taxon>
        <taxon>Placobranchoidea</taxon>
        <taxon>Plakobranchidae</taxon>
        <taxon>Elysia</taxon>
    </lineage>
</organism>
<protein>
    <recommendedName>
        <fullName evidence="9">VWFC domain-containing protein</fullName>
    </recommendedName>
</protein>
<dbReference type="SMART" id="SM00214">
    <property type="entry name" value="VWC"/>
    <property type="match status" value="17"/>
</dbReference>
<dbReference type="PROSITE" id="PS50184">
    <property type="entry name" value="VWFC_2"/>
    <property type="match status" value="16"/>
</dbReference>
<feature type="domain" description="VWFC" evidence="5">
    <location>
        <begin position="1069"/>
        <end position="1129"/>
    </location>
</feature>
<dbReference type="Gene3D" id="2.10.70.10">
    <property type="entry name" value="Complement Module, domain 1"/>
    <property type="match status" value="4"/>
</dbReference>
<dbReference type="PANTHER" id="PTHR46698">
    <property type="entry name" value="CROSSVEINLESS 2"/>
    <property type="match status" value="1"/>
</dbReference>
<dbReference type="PANTHER" id="PTHR46698:SF6">
    <property type="entry name" value="KIELIN_CHORDIN-LIKE PROTEIN"/>
    <property type="match status" value="1"/>
</dbReference>
<name>A0A433TJX7_ELYCH</name>
<dbReference type="SMART" id="SM00215">
    <property type="entry name" value="VWC_out"/>
    <property type="match status" value="11"/>
</dbReference>
<feature type="domain" description="VWFC" evidence="5">
    <location>
        <begin position="178"/>
        <end position="240"/>
    </location>
</feature>
<dbReference type="GO" id="GO:0030513">
    <property type="term" value="P:positive regulation of BMP signaling pathway"/>
    <property type="evidence" value="ECO:0007669"/>
    <property type="project" value="TreeGrafter"/>
</dbReference>
<reference evidence="7 8" key="1">
    <citation type="submission" date="2019-01" db="EMBL/GenBank/DDBJ databases">
        <title>A draft genome assembly of the solar-powered sea slug Elysia chlorotica.</title>
        <authorList>
            <person name="Cai H."/>
            <person name="Li Q."/>
            <person name="Fang X."/>
            <person name="Li J."/>
            <person name="Curtis N.E."/>
            <person name="Altenburger A."/>
            <person name="Shibata T."/>
            <person name="Feng M."/>
            <person name="Maeda T."/>
            <person name="Schwartz J.A."/>
            <person name="Shigenobu S."/>
            <person name="Lundholm N."/>
            <person name="Nishiyama T."/>
            <person name="Yang H."/>
            <person name="Hasebe M."/>
            <person name="Li S."/>
            <person name="Pierce S.K."/>
            <person name="Wang J."/>
        </authorList>
    </citation>
    <scope>NUCLEOTIDE SEQUENCE [LARGE SCALE GENOMIC DNA]</scope>
    <source>
        <strain evidence="7">EC2010</strain>
        <tissue evidence="7">Whole organism of an adult</tissue>
    </source>
</reference>
<keyword evidence="4" id="KW-0677">Repeat</keyword>
<feature type="domain" description="VWFC" evidence="5">
    <location>
        <begin position="813"/>
        <end position="871"/>
    </location>
</feature>
<dbReference type="SMART" id="SM00832">
    <property type="entry name" value="C8"/>
    <property type="match status" value="1"/>
</dbReference>
<dbReference type="Proteomes" id="UP000271974">
    <property type="component" value="Unassembled WGS sequence"/>
</dbReference>
<keyword evidence="3" id="KW-0732">Signal</keyword>
<evidence type="ECO:0000259" key="6">
    <source>
        <dbReference type="PROSITE" id="PS51233"/>
    </source>
</evidence>
<feature type="domain" description="VWFC" evidence="5">
    <location>
        <begin position="754"/>
        <end position="813"/>
    </location>
</feature>
<keyword evidence="8" id="KW-1185">Reference proteome</keyword>
<evidence type="ECO:0000256" key="1">
    <source>
        <dbReference type="ARBA" id="ARBA00004613"/>
    </source>
</evidence>
<feature type="domain" description="VWFC" evidence="5">
    <location>
        <begin position="119"/>
        <end position="178"/>
    </location>
</feature>
<evidence type="ECO:0000256" key="2">
    <source>
        <dbReference type="ARBA" id="ARBA00022525"/>
    </source>
</evidence>
<keyword evidence="2" id="KW-0964">Secreted</keyword>
<dbReference type="STRING" id="188477.A0A433TJX7"/>
<feature type="domain" description="VWFC" evidence="5">
    <location>
        <begin position="343"/>
        <end position="402"/>
    </location>
</feature>
<comment type="caution">
    <text evidence="7">The sequence shown here is derived from an EMBL/GenBank/DDBJ whole genome shotgun (WGS) entry which is preliminary data.</text>
</comment>
<feature type="domain" description="VWFC" evidence="5">
    <location>
        <begin position="582"/>
        <end position="639"/>
    </location>
</feature>
<sequence>CLYQGRLRRNGEEFSTDPCNLCTCRNGSVSCDTVACPGVTCDNPFTREGQCCPECNLDCDYEGVTYADGSSFQPDFNPCLKCTCTNHIVRCRTTRCPQMNPPCRSPVRRPGECCATVCLTCEDDGVVYQDGDSWPSHNSPCERCTCQAGKVECRPSQTCPLSCTHGLVRDGQCCSECTDCLLDGRVIPDGQVLTLSGGDSCRQCLCEGGSAKCRAMRAQCPPVPCRSPVTPPGECCPVCTTCEHQGREYREGQTVLLLKDGCRKCTCQVSIHIFANQVCILHTAIMARSTGRERPCCYSKMRGRMSTCQRGRLNCAAMTESDCPAALCSHPGQRRNQCCPTCTACTYKRRMVRNGQRFTEPDDKCRKCQCTDGSVTCQRVSCPETKCPDPVTLPGECCPVCASVCLFEGQTYSEGESFQSPKAQCHTCTCEVSAVSCSPTPCESPRCMHPARRPGECCPSCDFCDFDRRTFRNQQRFVHPQDMCQQCACEFGTVTCNQTACPALSCDRPMPMSGSCCPVCPKQCNIRGLRYDDGEVFKSPLDMCVDCICRQGSITCQEQECASARQCRHPVQLPGQCCPSCSGCLYQGSEYGNGEVFASPATDCITCQCAYGNVRCRQKECPEVECSNPVQGECCLECTGCSYIGRSYQNGARFPHATDLCQTCYCQNGNVRCAAVECALETVCSHPVTPPGECCPLCGLDCQYEGKTIRNGDRFDKDCETCVCSKGDIKCAPVVCPDAPCSHPGYNGCCLVCTSCLAEGNSYREGQTFPDPRIPCNKCQCQRGSVICSTVDCPQPTCLQPIRLENECCPSCPSCTFFGILYDDGASWVKEDSPCTECTCNSGLVTCLAKDCFAPCSDPVTPPGQCCPECPTCNFNGVLYGDGQAFSPNGDPCDVCVCQDGRLRCEHNNCPGVASCPQDSLRQADPGACCSTCIQEFTTGCSIEELGKISRPRADDPCFICECKEDFMWLCQLEECPALSCPPDVQILIQGQCCPRCPPCFDVSDASFHLEGDQWSAKEDPCLVCSCLLGQIQCEMKQCEPIRCRDWEQAVVPDGQCCQTCQPMALSDASCSFQGKSFQAGDEWASDECTSCRCMGGQVSCRVRQCPQLRCRRDETLVTTPGQCCPVCKKEPGTCLVFGDPHYRTFDGVTLHFQGTCRYIMAKDCQNDLFSVEVQHDNRGVPGEVAWAQNLTVEVAGARVDLLQDLAVKVNGQKVDLPYLYEPHILVERSGQSLLLTTELGLRVLWDGHHYGEVTVPGSFKSKLCGLCGNFNSFPQDDLRIRSGSITNSHATFGNSWKVSVLGWKVSVLGWKVSVLGWKVSALGWKSAVFSRCHRVVPPGPFLDSCRYDLCACLDEQICLCDVIATYARECARAGVKVEWRTRDLCAFACDASKGLVFDECGPVCPRTCATVQASKLLQGYNSTTPTTGSDSVGDLYPGGQTCFKPCVAGCQCTADKVLHAGRCIAPRDCPLVDDITLV</sequence>
<feature type="domain" description="VWFC" evidence="5">
    <location>
        <begin position="403"/>
        <end position="462"/>
    </location>
</feature>
<dbReference type="SUPFAM" id="SSF57603">
    <property type="entry name" value="FnI-like domain"/>
    <property type="match status" value="17"/>
</dbReference>
<feature type="domain" description="VWFD" evidence="6">
    <location>
        <begin position="1133"/>
        <end position="1307"/>
    </location>
</feature>
<evidence type="ECO:0000259" key="5">
    <source>
        <dbReference type="PROSITE" id="PS50184"/>
    </source>
</evidence>
<evidence type="ECO:0000313" key="7">
    <source>
        <dbReference type="EMBL" id="RUS81899.1"/>
    </source>
</evidence>
<dbReference type="InterPro" id="IPR014853">
    <property type="entry name" value="VWF/SSPO/ZAN-like_Cys-rich_dom"/>
</dbReference>
<dbReference type="InterPro" id="IPR001846">
    <property type="entry name" value="VWF_type-D"/>
</dbReference>
<evidence type="ECO:0000256" key="3">
    <source>
        <dbReference type="ARBA" id="ARBA00022729"/>
    </source>
</evidence>
<feature type="domain" description="VWFC" evidence="5">
    <location>
        <begin position="639"/>
        <end position="699"/>
    </location>
</feature>
<feature type="domain" description="VWFC" evidence="5">
    <location>
        <begin position="871"/>
        <end position="934"/>
    </location>
</feature>
<feature type="domain" description="VWFC" evidence="5">
    <location>
        <begin position="1"/>
        <end position="56"/>
    </location>
</feature>
<dbReference type="SMART" id="SM00216">
    <property type="entry name" value="VWD"/>
    <property type="match status" value="1"/>
</dbReference>
<gene>
    <name evidence="7" type="ORF">EGW08_010326</name>
</gene>
<feature type="domain" description="VWFC" evidence="5">
    <location>
        <begin position="462"/>
        <end position="521"/>
    </location>
</feature>
<proteinExistence type="predicted"/>
<dbReference type="EMBL" id="RQTK01000315">
    <property type="protein sequence ID" value="RUS81899.1"/>
    <property type="molecule type" value="Genomic_DNA"/>
</dbReference>
<dbReference type="PROSITE" id="PS51233">
    <property type="entry name" value="VWFD"/>
    <property type="match status" value="1"/>
</dbReference>
<evidence type="ECO:0000256" key="4">
    <source>
        <dbReference type="ARBA" id="ARBA00022737"/>
    </source>
</evidence>
<dbReference type="Pfam" id="PF23334">
    <property type="entry name" value="VWC2L_2nd"/>
    <property type="match status" value="6"/>
</dbReference>
<dbReference type="Pfam" id="PF00094">
    <property type="entry name" value="VWD"/>
    <property type="match status" value="1"/>
</dbReference>
<dbReference type="GO" id="GO:0005576">
    <property type="term" value="C:extracellular region"/>
    <property type="evidence" value="ECO:0007669"/>
    <property type="project" value="UniProtKB-SubCell"/>
</dbReference>
<feature type="domain" description="VWFC" evidence="5">
    <location>
        <begin position="931"/>
        <end position="998"/>
    </location>
</feature>
<dbReference type="Pfam" id="PF00093">
    <property type="entry name" value="VWC"/>
    <property type="match status" value="9"/>
</dbReference>
<evidence type="ECO:0000313" key="8">
    <source>
        <dbReference type="Proteomes" id="UP000271974"/>
    </source>
</evidence>
<dbReference type="PROSITE" id="PS01208">
    <property type="entry name" value="VWFC_1"/>
    <property type="match status" value="6"/>
</dbReference>
<dbReference type="InterPro" id="IPR001007">
    <property type="entry name" value="VWF_dom"/>
</dbReference>
<dbReference type="Gene3D" id="6.20.200.20">
    <property type="match status" value="13"/>
</dbReference>
<evidence type="ECO:0008006" key="9">
    <source>
        <dbReference type="Google" id="ProtNLM"/>
    </source>
</evidence>
<accession>A0A433TJX7</accession>
<feature type="domain" description="VWFC" evidence="5">
    <location>
        <begin position="59"/>
        <end position="119"/>
    </location>
</feature>
<feature type="domain" description="VWFC" evidence="5">
    <location>
        <begin position="998"/>
        <end position="1062"/>
    </location>
</feature>
<dbReference type="InterPro" id="IPR052424">
    <property type="entry name" value="Kielin_Chordin-BMP_Reg"/>
</dbReference>